<dbReference type="InterPro" id="IPR015424">
    <property type="entry name" value="PyrdxlP-dep_Trfase"/>
</dbReference>
<organism evidence="8 9">
    <name type="scientific">Limulus polyphemus</name>
    <name type="common">Atlantic horseshoe crab</name>
    <dbReference type="NCBI Taxonomy" id="6850"/>
    <lineage>
        <taxon>Eukaryota</taxon>
        <taxon>Metazoa</taxon>
        <taxon>Ecdysozoa</taxon>
        <taxon>Arthropoda</taxon>
        <taxon>Chelicerata</taxon>
        <taxon>Merostomata</taxon>
        <taxon>Xiphosura</taxon>
        <taxon>Limulidae</taxon>
        <taxon>Limulus</taxon>
    </lineage>
</organism>
<dbReference type="PANTHER" id="PTHR43807">
    <property type="entry name" value="FI04487P"/>
    <property type="match status" value="1"/>
</dbReference>
<protein>
    <recommendedName>
        <fullName evidence="2">kynurenine--oxoglutarate transaminase</fullName>
        <ecNumber evidence="2">2.6.1.7</ecNumber>
    </recommendedName>
</protein>
<dbReference type="Pfam" id="PF00155">
    <property type="entry name" value="Aminotran_1_2"/>
    <property type="match status" value="1"/>
</dbReference>
<dbReference type="SUPFAM" id="SSF53383">
    <property type="entry name" value="PLP-dependent transferases"/>
    <property type="match status" value="1"/>
</dbReference>
<dbReference type="RefSeq" id="XP_013790179.1">
    <property type="nucleotide sequence ID" value="XM_013934725.2"/>
</dbReference>
<dbReference type="InterPro" id="IPR004839">
    <property type="entry name" value="Aminotransferase_I/II_large"/>
</dbReference>
<evidence type="ECO:0000256" key="5">
    <source>
        <dbReference type="ARBA" id="ARBA00022898"/>
    </source>
</evidence>
<evidence type="ECO:0000313" key="8">
    <source>
        <dbReference type="Proteomes" id="UP000694941"/>
    </source>
</evidence>
<evidence type="ECO:0000256" key="4">
    <source>
        <dbReference type="ARBA" id="ARBA00022679"/>
    </source>
</evidence>
<keyword evidence="8" id="KW-1185">Reference proteome</keyword>
<dbReference type="InterPro" id="IPR051326">
    <property type="entry name" value="Kynurenine-oxoglutarate_AT"/>
</dbReference>
<dbReference type="GeneID" id="106474038"/>
<evidence type="ECO:0000256" key="3">
    <source>
        <dbReference type="ARBA" id="ARBA00022576"/>
    </source>
</evidence>
<reference evidence="9" key="1">
    <citation type="submission" date="2025-08" db="UniProtKB">
        <authorList>
            <consortium name="RefSeq"/>
        </authorList>
    </citation>
    <scope>IDENTIFICATION</scope>
    <source>
        <tissue evidence="9">Muscle</tissue>
    </source>
</reference>
<dbReference type="PANTHER" id="PTHR43807:SF20">
    <property type="entry name" value="FI04487P"/>
    <property type="match status" value="1"/>
</dbReference>
<dbReference type="InterPro" id="IPR015422">
    <property type="entry name" value="PyrdxlP-dep_Trfase_small"/>
</dbReference>
<comment type="cofactor">
    <cofactor evidence="1">
        <name>pyridoxal 5'-phosphate</name>
        <dbReference type="ChEBI" id="CHEBI:597326"/>
    </cofactor>
</comment>
<dbReference type="EC" id="2.6.1.7" evidence="2"/>
<dbReference type="Proteomes" id="UP000694941">
    <property type="component" value="Unplaced"/>
</dbReference>
<evidence type="ECO:0000256" key="1">
    <source>
        <dbReference type="ARBA" id="ARBA00001933"/>
    </source>
</evidence>
<feature type="domain" description="Aminotransferase class I/classII large" evidence="7">
    <location>
        <begin position="89"/>
        <end position="467"/>
    </location>
</feature>
<proteinExistence type="predicted"/>
<dbReference type="InterPro" id="IPR015421">
    <property type="entry name" value="PyrdxlP-dep_Trfase_major"/>
</dbReference>
<comment type="pathway">
    <text evidence="6">Amino-acid degradation; L-kynurenine degradation; kynurenate from L-kynurenine: step 1/2.</text>
</comment>
<sequence>MCLRDQEMSKYIGCLRRINSYLYHPTVQFRQYCVYFTIHESSSWLSRASTASHCLKQSSRTSHVAADRLKGMQESVWVEFIRLAQEVKPVNLGQGFPDFAAPEFVTKALSDAVTGPNVLLNQYTRGFGHLRLVNALSKLYSKLLGRELDPLTEILVTVGAYEALYCTIMALVNPGDEVIIIEPFFDCYEPMTKMAGGIPVFVPLRPKKTHGPISSADWVLDPKEFASKFTNKTKMIIVNTPHNPLGKVFTRSELEMIAELCKKHNVICVMDEVYEWLVFKGSEHIRMATLPGMWERTITVGSAGKTFSVTGWKLGWLYGPHELTRPAQLLHQNCVYTCATPIQEAVAVGFEIEMERMGTPDSYWQDLIETLEPKRDRMAKFLTTVGMAPTVPEGGYFMIADFSEIGSKVNLDSEQGTKDYRFVKWLSRNKKLQGIPPSAFYCNEHKNLGEDYIRFCFFKEETTLEKAEKIIVDLKKSLT</sequence>
<name>A0ABM1BWT1_LIMPO</name>
<dbReference type="CDD" id="cd00609">
    <property type="entry name" value="AAT_like"/>
    <property type="match status" value="1"/>
</dbReference>
<keyword evidence="5" id="KW-0663">Pyridoxal phosphate</keyword>
<gene>
    <name evidence="9" type="primary">LOC106474038</name>
</gene>
<keyword evidence="4" id="KW-0808">Transferase</keyword>
<dbReference type="Gene3D" id="3.90.1150.10">
    <property type="entry name" value="Aspartate Aminotransferase, domain 1"/>
    <property type="match status" value="1"/>
</dbReference>
<keyword evidence="3" id="KW-0032">Aminotransferase</keyword>
<accession>A0ABM1BWT1</accession>
<dbReference type="Gene3D" id="3.40.640.10">
    <property type="entry name" value="Type I PLP-dependent aspartate aminotransferase-like (Major domain)"/>
    <property type="match status" value="1"/>
</dbReference>
<evidence type="ECO:0000313" key="9">
    <source>
        <dbReference type="RefSeq" id="XP_013790179.1"/>
    </source>
</evidence>
<evidence type="ECO:0000259" key="7">
    <source>
        <dbReference type="Pfam" id="PF00155"/>
    </source>
</evidence>
<evidence type="ECO:0000256" key="2">
    <source>
        <dbReference type="ARBA" id="ARBA00012751"/>
    </source>
</evidence>
<evidence type="ECO:0000256" key="6">
    <source>
        <dbReference type="ARBA" id="ARBA00024016"/>
    </source>
</evidence>